<comment type="caution">
    <text evidence="1">The sequence shown here is derived from an EMBL/GenBank/DDBJ whole genome shotgun (WGS) entry which is preliminary data.</text>
</comment>
<reference evidence="1" key="1">
    <citation type="journal article" date="2015" name="Nature">
        <title>Complex archaea that bridge the gap between prokaryotes and eukaryotes.</title>
        <authorList>
            <person name="Spang A."/>
            <person name="Saw J.H."/>
            <person name="Jorgensen S.L."/>
            <person name="Zaremba-Niedzwiedzka K."/>
            <person name="Martijn J."/>
            <person name="Lind A.E."/>
            <person name="van Eijk R."/>
            <person name="Schleper C."/>
            <person name="Guy L."/>
            <person name="Ettema T.J."/>
        </authorList>
    </citation>
    <scope>NUCLEOTIDE SEQUENCE</scope>
</reference>
<organism evidence="1">
    <name type="scientific">marine sediment metagenome</name>
    <dbReference type="NCBI Taxonomy" id="412755"/>
    <lineage>
        <taxon>unclassified sequences</taxon>
        <taxon>metagenomes</taxon>
        <taxon>ecological metagenomes</taxon>
    </lineage>
</organism>
<sequence length="41" mass="4776">MKKKILIKKEEFEGIDLRKVKNLERVDVTDKGVEVTFIIGD</sequence>
<protein>
    <submittedName>
        <fullName evidence="1">Uncharacterized protein</fullName>
    </submittedName>
</protein>
<evidence type="ECO:0000313" key="1">
    <source>
        <dbReference type="EMBL" id="KKL18881.1"/>
    </source>
</evidence>
<name>A0A0F9DMG0_9ZZZZ</name>
<accession>A0A0F9DMG0</accession>
<gene>
    <name evidence="1" type="ORF">LCGC14_2471100</name>
</gene>
<dbReference type="AlphaFoldDB" id="A0A0F9DMG0"/>
<dbReference type="EMBL" id="LAZR01038695">
    <property type="protein sequence ID" value="KKL18881.1"/>
    <property type="molecule type" value="Genomic_DNA"/>
</dbReference>
<proteinExistence type="predicted"/>